<feature type="region of interest" description="Disordered" evidence="1">
    <location>
        <begin position="142"/>
        <end position="216"/>
    </location>
</feature>
<feature type="region of interest" description="Disordered" evidence="1">
    <location>
        <begin position="69"/>
        <end position="92"/>
    </location>
</feature>
<feature type="compositionally biased region" description="Polar residues" evidence="1">
    <location>
        <begin position="142"/>
        <end position="158"/>
    </location>
</feature>
<sequence length="216" mass="24018">MLPKTAYTLIPILQKPRSRYQPHSALPPPRKSTHPSATASCMLHARCPNPWLAGWLVFSPLITSISRAPQSRDLEPKDRLHGTPHGVGNPEFSRYLTGAAKPLPLGSHMANQNNSLSNVRCQGQMCRCRFLFFTAHMGRTVSPQLSSPITSSPDQTPLRTMGLPAKVGRPRNQFKAAARKRKHHTHSQNDKRLPSYPEPHPSRPNENLSMPLPNPA</sequence>
<comment type="caution">
    <text evidence="2">The sequence shown here is derived from an EMBL/GenBank/DDBJ whole genome shotgun (WGS) entry which is preliminary data.</text>
</comment>
<evidence type="ECO:0000313" key="2">
    <source>
        <dbReference type="EMBL" id="KAF2270825.1"/>
    </source>
</evidence>
<name>A0A9P4ND34_9PLEO</name>
<keyword evidence="3" id="KW-1185">Reference proteome</keyword>
<protein>
    <submittedName>
        <fullName evidence="2">Uncharacterized protein</fullName>
    </submittedName>
</protein>
<feature type="compositionally biased region" description="Basic and acidic residues" evidence="1">
    <location>
        <begin position="70"/>
        <end position="81"/>
    </location>
</feature>
<accession>A0A9P4ND34</accession>
<feature type="compositionally biased region" description="Basic residues" evidence="1">
    <location>
        <begin position="177"/>
        <end position="186"/>
    </location>
</feature>
<evidence type="ECO:0000313" key="3">
    <source>
        <dbReference type="Proteomes" id="UP000800093"/>
    </source>
</evidence>
<dbReference type="Proteomes" id="UP000800093">
    <property type="component" value="Unassembled WGS sequence"/>
</dbReference>
<proteinExistence type="predicted"/>
<dbReference type="EMBL" id="ML986578">
    <property type="protein sequence ID" value="KAF2270825.1"/>
    <property type="molecule type" value="Genomic_DNA"/>
</dbReference>
<evidence type="ECO:0000256" key="1">
    <source>
        <dbReference type="SAM" id="MobiDB-lite"/>
    </source>
</evidence>
<organism evidence="2 3">
    <name type="scientific">Lojkania enalia</name>
    <dbReference type="NCBI Taxonomy" id="147567"/>
    <lineage>
        <taxon>Eukaryota</taxon>
        <taxon>Fungi</taxon>
        <taxon>Dikarya</taxon>
        <taxon>Ascomycota</taxon>
        <taxon>Pezizomycotina</taxon>
        <taxon>Dothideomycetes</taxon>
        <taxon>Pleosporomycetidae</taxon>
        <taxon>Pleosporales</taxon>
        <taxon>Pleosporales incertae sedis</taxon>
        <taxon>Lojkania</taxon>
    </lineage>
</organism>
<dbReference type="AlphaFoldDB" id="A0A9P4ND34"/>
<gene>
    <name evidence="2" type="ORF">CC78DRAFT_573181</name>
</gene>
<reference evidence="3" key="1">
    <citation type="journal article" date="2020" name="Stud. Mycol.">
        <title>101 Dothideomycetes genomes: A test case for predicting lifestyles and emergence of pathogens.</title>
        <authorList>
            <person name="Haridas S."/>
            <person name="Albert R."/>
            <person name="Binder M."/>
            <person name="Bloem J."/>
            <person name="LaButti K."/>
            <person name="Salamov A."/>
            <person name="Andreopoulos B."/>
            <person name="Baker S."/>
            <person name="Barry K."/>
            <person name="Bills G."/>
            <person name="Bluhm B."/>
            <person name="Cannon C."/>
            <person name="Castanera R."/>
            <person name="Culley D."/>
            <person name="Daum C."/>
            <person name="Ezra D."/>
            <person name="Gonzalez J."/>
            <person name="Henrissat B."/>
            <person name="Kuo A."/>
            <person name="Liang C."/>
            <person name="Lipzen A."/>
            <person name="Lutzoni F."/>
            <person name="Magnuson J."/>
            <person name="Mondo S."/>
            <person name="Nolan M."/>
            <person name="Ohm R."/>
            <person name="Pangilinan J."/>
            <person name="Park H.-J."/>
            <person name="Ramirez L."/>
            <person name="Alfaro M."/>
            <person name="Sun H."/>
            <person name="Tritt A."/>
            <person name="Yoshinaga Y."/>
            <person name="Zwiers L.-H."/>
            <person name="Turgeon B."/>
            <person name="Goodwin S."/>
            <person name="Spatafora J."/>
            <person name="Crous P."/>
            <person name="Grigoriev I."/>
        </authorList>
    </citation>
    <scope>NUCLEOTIDE SEQUENCE [LARGE SCALE GENOMIC DNA]</scope>
    <source>
        <strain evidence="3">CBS 304.66</strain>
    </source>
</reference>
<feature type="region of interest" description="Disordered" evidence="1">
    <location>
        <begin position="18"/>
        <end position="37"/>
    </location>
</feature>